<gene>
    <name evidence="3" type="ORF">ACFSRZ_08545</name>
</gene>
<feature type="signal peptide" evidence="2">
    <location>
        <begin position="1"/>
        <end position="20"/>
    </location>
</feature>
<keyword evidence="2" id="KW-0732">Signal</keyword>
<reference evidence="4" key="1">
    <citation type="journal article" date="2019" name="Int. J. Syst. Evol. Microbiol.">
        <title>The Global Catalogue of Microorganisms (GCM) 10K type strain sequencing project: providing services to taxonomists for standard genome sequencing and annotation.</title>
        <authorList>
            <consortium name="The Broad Institute Genomics Platform"/>
            <consortium name="The Broad Institute Genome Sequencing Center for Infectious Disease"/>
            <person name="Wu L."/>
            <person name="Ma J."/>
        </authorList>
    </citation>
    <scope>NUCLEOTIDE SEQUENCE [LARGE SCALE GENOMIC DNA]</scope>
    <source>
        <strain evidence="4">KCTC 52127</strain>
    </source>
</reference>
<dbReference type="RefSeq" id="WP_379666130.1">
    <property type="nucleotide sequence ID" value="NZ_JBHULH010000004.1"/>
</dbReference>
<protein>
    <recommendedName>
        <fullName evidence="5">Peptidase S74 domain-containing protein</fullName>
    </recommendedName>
</protein>
<organism evidence="3 4">
    <name type="scientific">Pseudotenacibaculum haliotis</name>
    <dbReference type="NCBI Taxonomy" id="1862138"/>
    <lineage>
        <taxon>Bacteria</taxon>
        <taxon>Pseudomonadati</taxon>
        <taxon>Bacteroidota</taxon>
        <taxon>Flavobacteriia</taxon>
        <taxon>Flavobacteriales</taxon>
        <taxon>Flavobacteriaceae</taxon>
        <taxon>Pseudotenacibaculum</taxon>
    </lineage>
</organism>
<dbReference type="EMBL" id="JBHULH010000004">
    <property type="protein sequence ID" value="MFD2567419.1"/>
    <property type="molecule type" value="Genomic_DNA"/>
</dbReference>
<keyword evidence="1" id="KW-0175">Coiled coil</keyword>
<evidence type="ECO:0000313" key="4">
    <source>
        <dbReference type="Proteomes" id="UP001597508"/>
    </source>
</evidence>
<evidence type="ECO:0000313" key="3">
    <source>
        <dbReference type="EMBL" id="MFD2567419.1"/>
    </source>
</evidence>
<evidence type="ECO:0008006" key="5">
    <source>
        <dbReference type="Google" id="ProtNLM"/>
    </source>
</evidence>
<dbReference type="Proteomes" id="UP001597508">
    <property type="component" value="Unassembled WGS sequence"/>
</dbReference>
<comment type="caution">
    <text evidence="3">The sequence shown here is derived from an EMBL/GenBank/DDBJ whole genome shotgun (WGS) entry which is preliminary data.</text>
</comment>
<evidence type="ECO:0000256" key="2">
    <source>
        <dbReference type="SAM" id="SignalP"/>
    </source>
</evidence>
<accession>A0ABW5LU28</accession>
<feature type="coiled-coil region" evidence="1">
    <location>
        <begin position="606"/>
        <end position="640"/>
    </location>
</feature>
<feature type="chain" id="PRO_5045379930" description="Peptidase S74 domain-containing protein" evidence="2">
    <location>
        <begin position="21"/>
        <end position="645"/>
    </location>
</feature>
<evidence type="ECO:0000256" key="1">
    <source>
        <dbReference type="SAM" id="Coils"/>
    </source>
</evidence>
<name>A0ABW5LU28_9FLAO</name>
<keyword evidence="4" id="KW-1185">Reference proteome</keyword>
<sequence length="645" mass="67586">MRAKLRLLIGALFMSTITYAQVGVGTSTPNTSAQLEVVSLDKGILIPRIALTGSTDATTIANGNVNSLLVYNTATVGTDLTPGYYYWENSRWNRVVNQDDVARFETVTSLSLNSTSGILSYNDEDGTTTDINLATVIDNFETVTTITVDSVNGDLVYTDENGTVNTLSLISLVQTHEAVTILGMNVNTYNLEYVDENGTTTSIDLTRTGGDLRRLGTRNHITSDAGTGSNGTSVGTGSDNIFIGSGAGGSNTAGSFNVFIGSNAGNDGATSLGGTYIGSNAGINATGSFNTFVGASSGFNSTGTSNTFIGYQSGQNSTAGFNSFLGYQAGQNTSTGTENTFFGSVAGRDNTTGDDNVFLGSTSGQGNTTGFRNNFLGSRSGIHNTLGANNTFIGYEAGFLNTTGNQNVFLGNSAGSANTTGSTNVVLGNASGNITTGSNNIVIGEGVGVIDPTASNQMNIGGAIFATGVNANGGITSVSSPSKVGIGIAAHATARLHIDGDVVVNSGDITTTSGDFITESNTYADYVFEKVLDGVSTLNKTYKFKTLEEVEEFIKKNKHLPGVTGIGELKRSKDGGYMVNMSKLSIETLEKTEELYLHTISQQKKINTLQSNYALQQEKMRKLQQENDALKSRLENIEKMLGVKK</sequence>
<proteinExistence type="predicted"/>